<dbReference type="CDD" id="cd04250">
    <property type="entry name" value="AAK_NAGK-C"/>
    <property type="match status" value="1"/>
</dbReference>
<feature type="binding site" evidence="9">
    <location>
        <position position="87"/>
    </location>
    <ligand>
        <name>substrate</name>
    </ligand>
</feature>
<dbReference type="Pfam" id="PF00696">
    <property type="entry name" value="AA_kinase"/>
    <property type="match status" value="1"/>
</dbReference>
<protein>
    <recommendedName>
        <fullName evidence="9">Acetylglutamate kinase</fullName>
        <ecNumber evidence="9">2.7.2.8</ecNumber>
    </recommendedName>
    <alternativeName>
        <fullName evidence="9">N-acetyl-L-glutamate 5-phosphotransferase</fullName>
    </alternativeName>
    <alternativeName>
        <fullName evidence="9">NAG kinase</fullName>
        <shortName evidence="9">NAGK</shortName>
    </alternativeName>
</protein>
<keyword evidence="6 9" id="KW-0418">Kinase</keyword>
<dbReference type="GO" id="GO:0005737">
    <property type="term" value="C:cytoplasm"/>
    <property type="evidence" value="ECO:0007669"/>
    <property type="project" value="UniProtKB-SubCell"/>
</dbReference>
<comment type="subcellular location">
    <subcellularLocation>
        <location evidence="9">Cytoplasm</location>
    </subcellularLocation>
</comment>
<dbReference type="InterPro" id="IPR036393">
    <property type="entry name" value="AceGlu_kinase-like_sf"/>
</dbReference>
<comment type="catalytic activity">
    <reaction evidence="8 9">
        <text>N-acetyl-L-glutamate + ATP = N-acetyl-L-glutamyl 5-phosphate + ADP</text>
        <dbReference type="Rhea" id="RHEA:14629"/>
        <dbReference type="ChEBI" id="CHEBI:30616"/>
        <dbReference type="ChEBI" id="CHEBI:44337"/>
        <dbReference type="ChEBI" id="CHEBI:57936"/>
        <dbReference type="ChEBI" id="CHEBI:456216"/>
        <dbReference type="EC" id="2.7.2.8"/>
    </reaction>
</comment>
<dbReference type="AlphaFoldDB" id="A0AA42DJS0"/>
<evidence type="ECO:0000256" key="1">
    <source>
        <dbReference type="ARBA" id="ARBA00004828"/>
    </source>
</evidence>
<dbReference type="HAMAP" id="MF_00082">
    <property type="entry name" value="ArgB"/>
    <property type="match status" value="1"/>
</dbReference>
<gene>
    <name evidence="9 11" type="primary">argB</name>
    <name evidence="11" type="ORF">PBV87_01825</name>
</gene>
<feature type="domain" description="Aspartate/glutamate/uridylate kinase" evidence="10">
    <location>
        <begin position="25"/>
        <end position="264"/>
    </location>
</feature>
<evidence type="ECO:0000259" key="10">
    <source>
        <dbReference type="Pfam" id="PF00696"/>
    </source>
</evidence>
<keyword evidence="12" id="KW-1185">Reference proteome</keyword>
<dbReference type="PRINTS" id="PR00474">
    <property type="entry name" value="GLU5KINASE"/>
</dbReference>
<accession>A0AA42DJS0</accession>
<keyword evidence="4 9" id="KW-0808">Transferase</keyword>
<feature type="binding site" evidence="9">
    <location>
        <begin position="65"/>
        <end position="66"/>
    </location>
    <ligand>
        <name>substrate</name>
    </ligand>
</feature>
<name>A0AA42DJS0_9FIRM</name>
<dbReference type="PIRSF" id="PIRSF000728">
    <property type="entry name" value="NAGK"/>
    <property type="match status" value="1"/>
</dbReference>
<dbReference type="PANTHER" id="PTHR23342:SF0">
    <property type="entry name" value="N-ACETYLGLUTAMATE SYNTHASE, MITOCHONDRIAL"/>
    <property type="match status" value="1"/>
</dbReference>
<evidence type="ECO:0000256" key="2">
    <source>
        <dbReference type="ARBA" id="ARBA00022571"/>
    </source>
</evidence>
<dbReference type="EC" id="2.7.2.8" evidence="9"/>
<evidence type="ECO:0000256" key="6">
    <source>
        <dbReference type="ARBA" id="ARBA00022777"/>
    </source>
</evidence>
<dbReference type="InterPro" id="IPR001048">
    <property type="entry name" value="Asp/Glu/Uridylate_kinase"/>
</dbReference>
<dbReference type="Proteomes" id="UP001169242">
    <property type="component" value="Unassembled WGS sequence"/>
</dbReference>
<keyword evidence="7 9" id="KW-0067">ATP-binding</keyword>
<dbReference type="NCBIfam" id="TIGR00761">
    <property type="entry name" value="argB"/>
    <property type="match status" value="1"/>
</dbReference>
<dbReference type="FunFam" id="3.40.1160.10:FF:000004">
    <property type="entry name" value="Acetylglutamate kinase"/>
    <property type="match status" value="1"/>
</dbReference>
<comment type="caution">
    <text evidence="11">The sequence shown here is derived from an EMBL/GenBank/DDBJ whole genome shotgun (WGS) entry which is preliminary data.</text>
</comment>
<evidence type="ECO:0000256" key="5">
    <source>
        <dbReference type="ARBA" id="ARBA00022741"/>
    </source>
</evidence>
<dbReference type="InterPro" id="IPR004662">
    <property type="entry name" value="AcgluKinase_fam"/>
</dbReference>
<keyword evidence="2 9" id="KW-0055">Arginine biosynthesis</keyword>
<comment type="similarity">
    <text evidence="9">Belongs to the acetylglutamate kinase family. ArgB subfamily.</text>
</comment>
<reference evidence="11" key="1">
    <citation type="journal article" date="2023" name="Int. J. Syst. Evol. Microbiol.">
        <title>&lt;i&gt;Holtiella tumoricola&lt;/i&gt; gen. nov. sp. nov., isolated from a human clinical sample.</title>
        <authorList>
            <person name="Allen-Vercoe E."/>
            <person name="Daigneault M.C."/>
            <person name="Vancuren S.J."/>
            <person name="Cochrane K."/>
            <person name="O'Neal L.L."/>
            <person name="Sankaranarayanan K."/>
            <person name="Lawson P.A."/>
        </authorList>
    </citation>
    <scope>NUCLEOTIDE SEQUENCE</scope>
    <source>
        <strain evidence="11">CC70A</strain>
    </source>
</reference>
<evidence type="ECO:0000256" key="8">
    <source>
        <dbReference type="ARBA" id="ARBA00048141"/>
    </source>
</evidence>
<dbReference type="InterPro" id="IPR001057">
    <property type="entry name" value="Glu/AcGlu_kinase"/>
</dbReference>
<evidence type="ECO:0000256" key="9">
    <source>
        <dbReference type="HAMAP-Rule" id="MF_00082"/>
    </source>
</evidence>
<feature type="binding site" evidence="9">
    <location>
        <position position="182"/>
    </location>
    <ligand>
        <name>substrate</name>
    </ligand>
</feature>
<dbReference type="RefSeq" id="WP_271010927.1">
    <property type="nucleotide sequence ID" value="NZ_JAQIFT010000010.1"/>
</dbReference>
<dbReference type="GO" id="GO:0003991">
    <property type="term" value="F:acetylglutamate kinase activity"/>
    <property type="evidence" value="ECO:0007669"/>
    <property type="project" value="UniProtKB-UniRule"/>
</dbReference>
<dbReference type="SUPFAM" id="SSF53633">
    <property type="entry name" value="Carbamate kinase-like"/>
    <property type="match status" value="1"/>
</dbReference>
<dbReference type="Gene3D" id="3.40.1160.10">
    <property type="entry name" value="Acetylglutamate kinase-like"/>
    <property type="match status" value="1"/>
</dbReference>
<dbReference type="InterPro" id="IPR041727">
    <property type="entry name" value="NAGK-C"/>
</dbReference>
<keyword evidence="3 9" id="KW-0028">Amino-acid biosynthesis</keyword>
<evidence type="ECO:0000313" key="11">
    <source>
        <dbReference type="EMBL" id="MDA3730244.1"/>
    </source>
</evidence>
<organism evidence="11 12">
    <name type="scientific">Holtiella tumoricola</name>
    <dbReference type="NCBI Taxonomy" id="3018743"/>
    <lineage>
        <taxon>Bacteria</taxon>
        <taxon>Bacillati</taxon>
        <taxon>Bacillota</taxon>
        <taxon>Clostridia</taxon>
        <taxon>Lachnospirales</taxon>
        <taxon>Cellulosilyticaceae</taxon>
        <taxon>Holtiella</taxon>
    </lineage>
</organism>
<comment type="pathway">
    <text evidence="1 9">Amino-acid biosynthesis; L-arginine biosynthesis; N(2)-acetyl-L-ornithine from L-glutamate: step 2/4.</text>
</comment>
<dbReference type="EMBL" id="JAQIFT010000010">
    <property type="protein sequence ID" value="MDA3730244.1"/>
    <property type="molecule type" value="Genomic_DNA"/>
</dbReference>
<sequence>MTNQIIEKAKVLSEALPYIQAFKDKIVVIKYGGSAMLNPEINNTIVQDMVILKSVGLKPVIVHGGGPEINQTLADMNIESSFVEGLRVTTKETVDVVEMVLAGKVNKRIVSMIHLQGGSAVGLSGKDGMIIESTKMIKKDIDLGYVGEIVNINTKLINTLIEGDFIPVISPIGTDHEGNTYNINADYAAVAIAGALKAEKLVFLTDVEGVLKDKEDPSTLISYLSKSEANKYLEDGTIAGGMIPKVTCCLEAMEKGVKMVHILDGRVEHSLILEIYTHEGIGTMLYDEGEGVGC</sequence>
<dbReference type="GO" id="GO:0005524">
    <property type="term" value="F:ATP binding"/>
    <property type="evidence" value="ECO:0007669"/>
    <property type="project" value="UniProtKB-UniRule"/>
</dbReference>
<dbReference type="PANTHER" id="PTHR23342">
    <property type="entry name" value="N-ACETYLGLUTAMATE SYNTHASE"/>
    <property type="match status" value="1"/>
</dbReference>
<feature type="site" description="Transition state stabilizer" evidence="9">
    <location>
        <position position="30"/>
    </location>
</feature>
<evidence type="ECO:0000256" key="4">
    <source>
        <dbReference type="ARBA" id="ARBA00022679"/>
    </source>
</evidence>
<keyword evidence="5 9" id="KW-0547">Nucleotide-binding</keyword>
<keyword evidence="9" id="KW-0963">Cytoplasm</keyword>
<dbReference type="InterPro" id="IPR037528">
    <property type="entry name" value="ArgB"/>
</dbReference>
<feature type="site" description="Transition state stabilizer" evidence="9">
    <location>
        <position position="245"/>
    </location>
</feature>
<dbReference type="GO" id="GO:0042450">
    <property type="term" value="P:L-arginine biosynthetic process via ornithine"/>
    <property type="evidence" value="ECO:0007669"/>
    <property type="project" value="UniProtKB-UniRule"/>
</dbReference>
<proteinExistence type="inferred from homology"/>
<evidence type="ECO:0000313" key="12">
    <source>
        <dbReference type="Proteomes" id="UP001169242"/>
    </source>
</evidence>
<evidence type="ECO:0000256" key="7">
    <source>
        <dbReference type="ARBA" id="ARBA00022840"/>
    </source>
</evidence>
<comment type="function">
    <text evidence="9">Catalyzes the ATP-dependent phosphorylation of N-acetyl-L-glutamate.</text>
</comment>
<evidence type="ECO:0000256" key="3">
    <source>
        <dbReference type="ARBA" id="ARBA00022605"/>
    </source>
</evidence>